<sequence length="138" mass="15251">MDKKSPFLAQFLARMSAFERENSTFLLVFHPVGADVIFWECTQRPPHLSGGQCQRIAVVREASADFDRLVLDEPFSGIDFKAVPKLGVLLARAIDRGVKVVITSHTALPDALLSIPVFTKIAIERVSDKSATVMWPPS</sequence>
<dbReference type="SUPFAM" id="SSF52540">
    <property type="entry name" value="P-loop containing nucleoside triphosphate hydrolases"/>
    <property type="match status" value="1"/>
</dbReference>
<gene>
    <name evidence="1" type="ORF">BECKFM1743A_GA0114220_103583</name>
    <name evidence="3" type="ORF">BECKFM1743B_GA0114221_101358</name>
    <name evidence="2" type="ORF">BECKFM1743C_GA0114222_104673</name>
</gene>
<evidence type="ECO:0000313" key="1">
    <source>
        <dbReference type="EMBL" id="VFJ64497.1"/>
    </source>
</evidence>
<name>A0A450TCE4_9GAMM</name>
<evidence type="ECO:0000313" key="3">
    <source>
        <dbReference type="EMBL" id="VFK10330.1"/>
    </source>
</evidence>
<dbReference type="EMBL" id="CAADFA010000467">
    <property type="protein sequence ID" value="VFJ67792.1"/>
    <property type="molecule type" value="Genomic_DNA"/>
</dbReference>
<dbReference type="EMBL" id="CAADFL010000135">
    <property type="protein sequence ID" value="VFK10330.1"/>
    <property type="molecule type" value="Genomic_DNA"/>
</dbReference>
<evidence type="ECO:0000313" key="2">
    <source>
        <dbReference type="EMBL" id="VFJ67792.1"/>
    </source>
</evidence>
<evidence type="ECO:0008006" key="4">
    <source>
        <dbReference type="Google" id="ProtNLM"/>
    </source>
</evidence>
<dbReference type="Gene3D" id="3.40.50.300">
    <property type="entry name" value="P-loop containing nucleotide triphosphate hydrolases"/>
    <property type="match status" value="1"/>
</dbReference>
<dbReference type="EMBL" id="CAADEZ010000358">
    <property type="protein sequence ID" value="VFJ64497.1"/>
    <property type="molecule type" value="Genomic_DNA"/>
</dbReference>
<reference evidence="1" key="1">
    <citation type="submission" date="2019-02" db="EMBL/GenBank/DDBJ databases">
        <authorList>
            <person name="Gruber-Vodicka R. H."/>
            <person name="Seah K. B. B."/>
        </authorList>
    </citation>
    <scope>NUCLEOTIDE SEQUENCE</scope>
    <source>
        <strain evidence="1">BECK_BZ163</strain>
        <strain evidence="3">BECK_BZ164</strain>
        <strain evidence="2">BECK_BZ165</strain>
    </source>
</reference>
<protein>
    <recommendedName>
        <fullName evidence="4">ABC transporter</fullName>
    </recommendedName>
</protein>
<dbReference type="AlphaFoldDB" id="A0A450TCE4"/>
<dbReference type="InterPro" id="IPR027417">
    <property type="entry name" value="P-loop_NTPase"/>
</dbReference>
<accession>A0A450TCE4</accession>
<organism evidence="1">
    <name type="scientific">Candidatus Kentrum sp. FM</name>
    <dbReference type="NCBI Taxonomy" id="2126340"/>
    <lineage>
        <taxon>Bacteria</taxon>
        <taxon>Pseudomonadati</taxon>
        <taxon>Pseudomonadota</taxon>
        <taxon>Gammaproteobacteria</taxon>
        <taxon>Candidatus Kentrum</taxon>
    </lineage>
</organism>
<proteinExistence type="predicted"/>